<evidence type="ECO:0000313" key="10">
    <source>
        <dbReference type="Proteomes" id="UP001501803"/>
    </source>
</evidence>
<keyword evidence="3 7" id="KW-1003">Cell membrane</keyword>
<proteinExistence type="inferred from homology"/>
<keyword evidence="5 7" id="KW-1133">Transmembrane helix</keyword>
<feature type="transmembrane region" description="Helical" evidence="7">
    <location>
        <begin position="173"/>
        <end position="194"/>
    </location>
</feature>
<feature type="domain" description="VTT" evidence="8">
    <location>
        <begin position="37"/>
        <end position="162"/>
    </location>
</feature>
<dbReference type="InterPro" id="IPR032818">
    <property type="entry name" value="DedA-like"/>
</dbReference>
<comment type="caution">
    <text evidence="9">The sequence shown here is derived from an EMBL/GenBank/DDBJ whole genome shotgun (WGS) entry which is preliminary data.</text>
</comment>
<feature type="transmembrane region" description="Helical" evidence="7">
    <location>
        <begin position="145"/>
        <end position="167"/>
    </location>
</feature>
<evidence type="ECO:0000256" key="1">
    <source>
        <dbReference type="ARBA" id="ARBA00004651"/>
    </source>
</evidence>
<evidence type="ECO:0000256" key="4">
    <source>
        <dbReference type="ARBA" id="ARBA00022692"/>
    </source>
</evidence>
<evidence type="ECO:0000259" key="8">
    <source>
        <dbReference type="Pfam" id="PF09335"/>
    </source>
</evidence>
<dbReference type="InterPro" id="IPR032816">
    <property type="entry name" value="VTT_dom"/>
</dbReference>
<feature type="transmembrane region" description="Helical" evidence="7">
    <location>
        <begin position="58"/>
        <end position="79"/>
    </location>
</feature>
<evidence type="ECO:0000256" key="7">
    <source>
        <dbReference type="RuleBase" id="RU367016"/>
    </source>
</evidence>
<dbReference type="Proteomes" id="UP001501803">
    <property type="component" value="Unassembled WGS sequence"/>
</dbReference>
<keyword evidence="4 7" id="KW-0812">Transmembrane</keyword>
<sequence>MPLLESLSEFVLALAASPWVYLIVLLVVIIDGFFPPVPSESIVVALGALAISTNAPNLILLVLVTAVGAVIGDSIAYLIGRRIGLDRFQWMRRPRISAGVSRARTALDRRAATLLLTARYVPIGRVVVNMTAGATGFPLRRYLPLASLSALGWSLCTVFIGVLAGTWLKHNPVLGAVAAIVIAFALGLLVDAVLSQVARRRDARRTSEGGCEGRCDVDGLEDANEPVLLEAGSELVR</sequence>
<keyword evidence="6 7" id="KW-0472">Membrane</keyword>
<reference evidence="10" key="1">
    <citation type="journal article" date="2019" name="Int. J. Syst. Evol. Microbiol.">
        <title>The Global Catalogue of Microorganisms (GCM) 10K type strain sequencing project: providing services to taxonomists for standard genome sequencing and annotation.</title>
        <authorList>
            <consortium name="The Broad Institute Genomics Platform"/>
            <consortium name="The Broad Institute Genome Sequencing Center for Infectious Disease"/>
            <person name="Wu L."/>
            <person name="Ma J."/>
        </authorList>
    </citation>
    <scope>NUCLEOTIDE SEQUENCE [LARGE SCALE GENOMIC DNA]</scope>
    <source>
        <strain evidence="10">JCM 17021</strain>
    </source>
</reference>
<evidence type="ECO:0000313" key="9">
    <source>
        <dbReference type="EMBL" id="GAA3890645.1"/>
    </source>
</evidence>
<keyword evidence="10" id="KW-1185">Reference proteome</keyword>
<name>A0ABP7KZ27_9MICO</name>
<evidence type="ECO:0000256" key="3">
    <source>
        <dbReference type="ARBA" id="ARBA00022475"/>
    </source>
</evidence>
<organism evidence="9 10">
    <name type="scientific">Leifsonia kafniensis</name>
    <dbReference type="NCBI Taxonomy" id="475957"/>
    <lineage>
        <taxon>Bacteria</taxon>
        <taxon>Bacillati</taxon>
        <taxon>Actinomycetota</taxon>
        <taxon>Actinomycetes</taxon>
        <taxon>Micrococcales</taxon>
        <taxon>Microbacteriaceae</taxon>
        <taxon>Leifsonia</taxon>
    </lineage>
</organism>
<feature type="transmembrane region" description="Helical" evidence="7">
    <location>
        <begin position="12"/>
        <end position="34"/>
    </location>
</feature>
<evidence type="ECO:0000256" key="5">
    <source>
        <dbReference type="ARBA" id="ARBA00022989"/>
    </source>
</evidence>
<dbReference type="PANTHER" id="PTHR30353:SF0">
    <property type="entry name" value="TRANSMEMBRANE PROTEIN"/>
    <property type="match status" value="1"/>
</dbReference>
<protein>
    <submittedName>
        <fullName evidence="9">DedA family protein</fullName>
    </submittedName>
</protein>
<evidence type="ECO:0000256" key="6">
    <source>
        <dbReference type="ARBA" id="ARBA00023136"/>
    </source>
</evidence>
<accession>A0ABP7KZ27</accession>
<comment type="similarity">
    <text evidence="2 7">Belongs to the DedA family.</text>
</comment>
<gene>
    <name evidence="9" type="ORF">GCM10022381_35700</name>
</gene>
<evidence type="ECO:0000256" key="2">
    <source>
        <dbReference type="ARBA" id="ARBA00010792"/>
    </source>
</evidence>
<dbReference type="EMBL" id="BAABCN010000014">
    <property type="protein sequence ID" value="GAA3890645.1"/>
    <property type="molecule type" value="Genomic_DNA"/>
</dbReference>
<dbReference type="RefSeq" id="WP_345069185.1">
    <property type="nucleotide sequence ID" value="NZ_BAABCN010000014.1"/>
</dbReference>
<dbReference type="Pfam" id="PF09335">
    <property type="entry name" value="VTT_dom"/>
    <property type="match status" value="1"/>
</dbReference>
<comment type="subcellular location">
    <subcellularLocation>
        <location evidence="1 7">Cell membrane</location>
        <topology evidence="1 7">Multi-pass membrane protein</topology>
    </subcellularLocation>
</comment>
<dbReference type="PANTHER" id="PTHR30353">
    <property type="entry name" value="INNER MEMBRANE PROTEIN DEDA-RELATED"/>
    <property type="match status" value="1"/>
</dbReference>